<keyword evidence="3" id="KW-0677">Repeat</keyword>
<dbReference type="PANTHER" id="PTHR16515:SF57">
    <property type="entry name" value="ZINC FINGER PROTEIN 154-LIKE"/>
    <property type="match status" value="1"/>
</dbReference>
<dbReference type="PROSITE" id="PS00028">
    <property type="entry name" value="ZINC_FINGER_C2H2_1"/>
    <property type="match status" value="6"/>
</dbReference>
<evidence type="ECO:0000256" key="7">
    <source>
        <dbReference type="PROSITE-ProRule" id="PRU00042"/>
    </source>
</evidence>
<dbReference type="Pfam" id="PF12874">
    <property type="entry name" value="zf-met"/>
    <property type="match status" value="1"/>
</dbReference>
<evidence type="ECO:0000256" key="1">
    <source>
        <dbReference type="ARBA" id="ARBA00004123"/>
    </source>
</evidence>
<evidence type="ECO:0000256" key="4">
    <source>
        <dbReference type="ARBA" id="ARBA00022771"/>
    </source>
</evidence>
<dbReference type="OrthoDB" id="4748970at2759"/>
<feature type="domain" description="C2H2-type" evidence="9">
    <location>
        <begin position="354"/>
        <end position="381"/>
    </location>
</feature>
<evidence type="ECO:0000256" key="8">
    <source>
        <dbReference type="SAM" id="MobiDB-lite"/>
    </source>
</evidence>
<evidence type="ECO:0000256" key="2">
    <source>
        <dbReference type="ARBA" id="ARBA00022723"/>
    </source>
</evidence>
<keyword evidence="4 7" id="KW-0863">Zinc-finger</keyword>
<evidence type="ECO:0000313" key="11">
    <source>
        <dbReference type="Proteomes" id="UP000789524"/>
    </source>
</evidence>
<evidence type="ECO:0000259" key="9">
    <source>
        <dbReference type="PROSITE" id="PS50157"/>
    </source>
</evidence>
<organism evidence="10 11">
    <name type="scientific">Danaus chrysippus</name>
    <name type="common">African queen</name>
    <dbReference type="NCBI Taxonomy" id="151541"/>
    <lineage>
        <taxon>Eukaryota</taxon>
        <taxon>Metazoa</taxon>
        <taxon>Ecdysozoa</taxon>
        <taxon>Arthropoda</taxon>
        <taxon>Hexapoda</taxon>
        <taxon>Insecta</taxon>
        <taxon>Pterygota</taxon>
        <taxon>Neoptera</taxon>
        <taxon>Endopterygota</taxon>
        <taxon>Lepidoptera</taxon>
        <taxon>Glossata</taxon>
        <taxon>Ditrysia</taxon>
        <taxon>Papilionoidea</taxon>
        <taxon>Nymphalidae</taxon>
        <taxon>Danainae</taxon>
        <taxon>Danaini</taxon>
        <taxon>Danaina</taxon>
        <taxon>Danaus</taxon>
        <taxon>Anosia</taxon>
    </lineage>
</organism>
<dbReference type="SUPFAM" id="SSF57667">
    <property type="entry name" value="beta-beta-alpha zinc fingers"/>
    <property type="match status" value="4"/>
</dbReference>
<dbReference type="GO" id="GO:0008270">
    <property type="term" value="F:zinc ion binding"/>
    <property type="evidence" value="ECO:0007669"/>
    <property type="project" value="UniProtKB-KW"/>
</dbReference>
<reference evidence="10" key="1">
    <citation type="submission" date="2021-09" db="EMBL/GenBank/DDBJ databases">
        <authorList>
            <person name="Martin H S."/>
        </authorList>
    </citation>
    <scope>NUCLEOTIDE SEQUENCE</scope>
</reference>
<dbReference type="AlphaFoldDB" id="A0A8J2R294"/>
<keyword evidence="5" id="KW-0862">Zinc</keyword>
<keyword evidence="11" id="KW-1185">Reference proteome</keyword>
<evidence type="ECO:0000313" key="10">
    <source>
        <dbReference type="EMBL" id="CAG9577477.1"/>
    </source>
</evidence>
<comment type="caution">
    <text evidence="10">The sequence shown here is derived from an EMBL/GenBank/DDBJ whole genome shotgun (WGS) entry which is preliminary data.</text>
</comment>
<feature type="domain" description="C2H2-type" evidence="9">
    <location>
        <begin position="478"/>
        <end position="506"/>
    </location>
</feature>
<dbReference type="SMART" id="SM00355">
    <property type="entry name" value="ZnF_C2H2"/>
    <property type="match status" value="10"/>
</dbReference>
<gene>
    <name evidence="10" type="ORF">DCHRY22_LOCUS12307</name>
</gene>
<keyword evidence="6" id="KW-0539">Nucleus</keyword>
<feature type="region of interest" description="Disordered" evidence="8">
    <location>
        <begin position="504"/>
        <end position="524"/>
    </location>
</feature>
<dbReference type="EMBL" id="CAKASE010000076">
    <property type="protein sequence ID" value="CAG9577477.1"/>
    <property type="molecule type" value="Genomic_DNA"/>
</dbReference>
<comment type="subcellular location">
    <subcellularLocation>
        <location evidence="1">Nucleus</location>
    </subcellularLocation>
</comment>
<dbReference type="PANTHER" id="PTHR16515">
    <property type="entry name" value="PR DOMAIN ZINC FINGER PROTEIN"/>
    <property type="match status" value="1"/>
</dbReference>
<evidence type="ECO:0000256" key="3">
    <source>
        <dbReference type="ARBA" id="ARBA00022737"/>
    </source>
</evidence>
<proteinExistence type="predicted"/>
<sequence>MNLSELNICGGCLSVDRNLVNFNEDTFKLFRVLLGTDYNEVKLCWECAAYLKRFLKFKQQLKRAHQMLSQLVLSNIQPLSSLKIMKCDNVKEFSYNYEIAFVKMEDHDNFNGVNEFDIDLLKSEPNEALTMNDEEFNDSDDEPLKMKQTARKKKKGQVKRKQEELVIVNNARVDKKLKQLNIGNEHIEMIVLTWDEVRRQRARALSSPSFTRHEYKCYDCVLGFNHRCKLEQHMMKHYEESGSCVCSLCSVRCKDERALAAHERRHRVRWRCRLCGGTWSRAAVCADHAAREHYAPTPTHTCGKCGHTETSLGKLRNHIKTHTERQKCELCEKTFSDRTSLKTHLFIHKGEKEYSCPRCEKKFLFKKAMEIHLITHDAPAHLYCYKCDMNFKNQMSFNQHMKYNLKHIDPAKLKTVSWHFRYACKLCDKKFVKATRLEEHNLAVHLKMTPIKCTVTGCSFSNKSLEGHLRSHSGSRPLHCTFCPASFAYDAALYNHTRLVHRDTQPTQAVEPDRLTSDQTKIQQ</sequence>
<feature type="domain" description="C2H2-type" evidence="9">
    <location>
        <begin position="422"/>
        <end position="450"/>
    </location>
</feature>
<dbReference type="InterPro" id="IPR050331">
    <property type="entry name" value="Zinc_finger"/>
</dbReference>
<dbReference type="InterPro" id="IPR013087">
    <property type="entry name" value="Znf_C2H2_type"/>
</dbReference>
<dbReference type="GO" id="GO:0010468">
    <property type="term" value="P:regulation of gene expression"/>
    <property type="evidence" value="ECO:0007669"/>
    <property type="project" value="TreeGrafter"/>
</dbReference>
<dbReference type="Gene3D" id="3.30.160.60">
    <property type="entry name" value="Classic Zinc Finger"/>
    <property type="match status" value="4"/>
</dbReference>
<dbReference type="Proteomes" id="UP000789524">
    <property type="component" value="Unassembled WGS sequence"/>
</dbReference>
<dbReference type="PROSITE" id="PS50157">
    <property type="entry name" value="ZINC_FINGER_C2H2_2"/>
    <property type="match status" value="6"/>
</dbReference>
<dbReference type="InterPro" id="IPR036236">
    <property type="entry name" value="Znf_C2H2_sf"/>
</dbReference>
<evidence type="ECO:0000256" key="5">
    <source>
        <dbReference type="ARBA" id="ARBA00022833"/>
    </source>
</evidence>
<protein>
    <submittedName>
        <fullName evidence="10">(African queen) hypothetical protein</fullName>
    </submittedName>
</protein>
<keyword evidence="2" id="KW-0479">Metal-binding</keyword>
<evidence type="ECO:0000256" key="6">
    <source>
        <dbReference type="ARBA" id="ARBA00023242"/>
    </source>
</evidence>
<accession>A0A8J2R294</accession>
<name>A0A8J2R294_9NEOP</name>
<dbReference type="GO" id="GO:0005634">
    <property type="term" value="C:nucleus"/>
    <property type="evidence" value="ECO:0007669"/>
    <property type="project" value="UniProtKB-SubCell"/>
</dbReference>
<feature type="domain" description="C2H2-type" evidence="9">
    <location>
        <begin position="215"/>
        <end position="242"/>
    </location>
</feature>
<feature type="domain" description="C2H2-type" evidence="9">
    <location>
        <begin position="300"/>
        <end position="327"/>
    </location>
</feature>
<feature type="domain" description="C2H2-type" evidence="9">
    <location>
        <begin position="326"/>
        <end position="353"/>
    </location>
</feature>